<dbReference type="AlphaFoldDB" id="A0A7W8ZQ61"/>
<name>A0A7W8ZQ61_9SPHI</name>
<dbReference type="SMART" id="SM00860">
    <property type="entry name" value="SMI1_KNR4"/>
    <property type="match status" value="1"/>
</dbReference>
<reference evidence="2 3" key="1">
    <citation type="submission" date="2020-08" db="EMBL/GenBank/DDBJ databases">
        <title>Genomic Encyclopedia of Type Strains, Phase IV (KMG-V): Genome sequencing to study the core and pangenomes of soil and plant-associated prokaryotes.</title>
        <authorList>
            <person name="Whitman W."/>
        </authorList>
    </citation>
    <scope>NUCLEOTIDE SEQUENCE [LARGE SCALE GENOMIC DNA]</scope>
    <source>
        <strain evidence="2 3">S3M1</strain>
    </source>
</reference>
<protein>
    <recommendedName>
        <fullName evidence="1">Knr4/Smi1-like domain-containing protein</fullName>
    </recommendedName>
</protein>
<evidence type="ECO:0000313" key="2">
    <source>
        <dbReference type="EMBL" id="MBB5638148.1"/>
    </source>
</evidence>
<dbReference type="Gene3D" id="3.40.1580.10">
    <property type="entry name" value="SMI1/KNR4-like"/>
    <property type="match status" value="1"/>
</dbReference>
<feature type="domain" description="Knr4/Smi1-like" evidence="1">
    <location>
        <begin position="26"/>
        <end position="149"/>
    </location>
</feature>
<dbReference type="Proteomes" id="UP000537204">
    <property type="component" value="Unassembled WGS sequence"/>
</dbReference>
<evidence type="ECO:0000313" key="3">
    <source>
        <dbReference type="Proteomes" id="UP000537204"/>
    </source>
</evidence>
<sequence>MTIKEAIQEIRKFWNTEEEPFLFGESDNSAHIDRIEKEFGVTLPEELRNYIANYAPAEGFYFVSVGNPLYIYGVDNLKYKQDGYNYNSLTKSDIEDWNRNSFIFGDEGADPLIVNLENIETGIERLEHGAGSWDYGDKLADNFARFLLCAAAQHHALTNFEEDPIIDDENGFNLTEDAAKWYFPKMKNWAGEYYEVWCAPLDNH</sequence>
<proteinExistence type="predicted"/>
<evidence type="ECO:0000259" key="1">
    <source>
        <dbReference type="SMART" id="SM00860"/>
    </source>
</evidence>
<dbReference type="Pfam" id="PF09346">
    <property type="entry name" value="SMI1_KNR4"/>
    <property type="match status" value="1"/>
</dbReference>
<comment type="caution">
    <text evidence="2">The sequence shown here is derived from an EMBL/GenBank/DDBJ whole genome shotgun (WGS) entry which is preliminary data.</text>
</comment>
<dbReference type="InterPro" id="IPR037883">
    <property type="entry name" value="Knr4/Smi1-like_sf"/>
</dbReference>
<gene>
    <name evidence="2" type="ORF">HDE68_004074</name>
</gene>
<dbReference type="SUPFAM" id="SSF160631">
    <property type="entry name" value="SMI1/KNR4-like"/>
    <property type="match status" value="1"/>
</dbReference>
<dbReference type="InterPro" id="IPR018958">
    <property type="entry name" value="Knr4/Smi1-like_dom"/>
</dbReference>
<dbReference type="RefSeq" id="WP_183883986.1">
    <property type="nucleotide sequence ID" value="NZ_JACHCE010000007.1"/>
</dbReference>
<dbReference type="EMBL" id="JACHCE010000007">
    <property type="protein sequence ID" value="MBB5638148.1"/>
    <property type="molecule type" value="Genomic_DNA"/>
</dbReference>
<organism evidence="2 3">
    <name type="scientific">Pedobacter cryoconitis</name>
    <dbReference type="NCBI Taxonomy" id="188932"/>
    <lineage>
        <taxon>Bacteria</taxon>
        <taxon>Pseudomonadati</taxon>
        <taxon>Bacteroidota</taxon>
        <taxon>Sphingobacteriia</taxon>
        <taxon>Sphingobacteriales</taxon>
        <taxon>Sphingobacteriaceae</taxon>
        <taxon>Pedobacter</taxon>
    </lineage>
</organism>
<accession>A0A7W8ZQ61</accession>